<evidence type="ECO:0000256" key="8">
    <source>
        <dbReference type="ARBA" id="ARBA00023098"/>
    </source>
</evidence>
<reference evidence="16" key="1">
    <citation type="journal article" date="2021" name="Syst. Appl. Microbiol.">
        <title>Roseomonas hellenica sp. nov., isolated from roots of wild-growing Alkanna tinctoria.</title>
        <authorList>
            <person name="Rat A."/>
            <person name="Naranjo H.D."/>
            <person name="Lebbe L."/>
            <person name="Cnockaert M."/>
            <person name="Krigas N."/>
            <person name="Grigoriadou K."/>
            <person name="Maloupa E."/>
            <person name="Willems A."/>
        </authorList>
    </citation>
    <scope>NUCLEOTIDE SEQUENCE [LARGE SCALE GENOMIC DNA]</scope>
    <source>
        <strain evidence="16">LMG 31159</strain>
    </source>
</reference>
<evidence type="ECO:0000313" key="15">
    <source>
        <dbReference type="EMBL" id="MBR0650598.1"/>
    </source>
</evidence>
<feature type="compositionally biased region" description="Basic residues" evidence="13">
    <location>
        <begin position="69"/>
        <end position="79"/>
    </location>
</feature>
<keyword evidence="11" id="KW-1208">Phospholipid metabolism</keyword>
<feature type="compositionally biased region" description="Basic residues" evidence="13">
    <location>
        <begin position="9"/>
        <end position="28"/>
    </location>
</feature>
<dbReference type="Gene3D" id="1.20.120.1760">
    <property type="match status" value="1"/>
</dbReference>
<comment type="subcellular location">
    <subcellularLocation>
        <location evidence="1">Membrane</location>
        <topology evidence="1">Multi-pass membrane protein</topology>
    </subcellularLocation>
</comment>
<keyword evidence="6 14" id="KW-0812">Transmembrane</keyword>
<feature type="transmembrane region" description="Helical" evidence="14">
    <location>
        <begin position="191"/>
        <end position="213"/>
    </location>
</feature>
<feature type="region of interest" description="Disordered" evidence="13">
    <location>
        <begin position="49"/>
        <end position="112"/>
    </location>
</feature>
<evidence type="ECO:0000256" key="3">
    <source>
        <dbReference type="ARBA" id="ARBA00010441"/>
    </source>
</evidence>
<keyword evidence="7 14" id="KW-1133">Transmembrane helix</keyword>
<dbReference type="Pfam" id="PF01066">
    <property type="entry name" value="CDP-OH_P_transf"/>
    <property type="match status" value="1"/>
</dbReference>
<evidence type="ECO:0000256" key="5">
    <source>
        <dbReference type="ARBA" id="ARBA00022679"/>
    </source>
</evidence>
<feature type="compositionally biased region" description="Low complexity" evidence="13">
    <location>
        <begin position="91"/>
        <end position="100"/>
    </location>
</feature>
<keyword evidence="8" id="KW-0443">Lipid metabolism</keyword>
<evidence type="ECO:0000256" key="12">
    <source>
        <dbReference type="RuleBase" id="RU003750"/>
    </source>
</evidence>
<keyword evidence="4" id="KW-0444">Lipid biosynthesis</keyword>
<feature type="transmembrane region" description="Helical" evidence="14">
    <location>
        <begin position="249"/>
        <end position="267"/>
    </location>
</feature>
<evidence type="ECO:0000256" key="13">
    <source>
        <dbReference type="SAM" id="MobiDB-lite"/>
    </source>
</evidence>
<feature type="region of interest" description="Disordered" evidence="13">
    <location>
        <begin position="1"/>
        <end position="29"/>
    </location>
</feature>
<feature type="transmembrane region" description="Helical" evidence="14">
    <location>
        <begin position="219"/>
        <end position="237"/>
    </location>
</feature>
<protein>
    <submittedName>
        <fullName evidence="15">CDP-alcohol phosphatidyltransferase family protein</fullName>
    </submittedName>
</protein>
<comment type="caution">
    <text evidence="15">The sequence shown here is derived from an EMBL/GenBank/DDBJ whole genome shotgun (WGS) entry which is preliminary data.</text>
</comment>
<sequence>MAAAGRPRATARPRRRGRRGRRWPRSRSWRCTARSTNGWNCGVGWRARRRGSTSWPSRPTARGCGSACARRRRWRRRTSPPRASPWPRAPGRPATPGAWALAGDPDRVRRPADPAPADVEAGLFTLPNLITFGRLCAVPAAVWLMLHHRLDIAFIVFVGAGLSDAVDGWLARVRNARSRLGALLDPVADKALLVSVYVTLAAINVLPDWLAILVVFRDLLIVGGVMLLWVLGVPAHIKPLMISKANTAAQIALAALALLLAGFGLSAPGLLDAMVWLVAGTTFASGVAYVLQAARLTGEGGSRPR</sequence>
<evidence type="ECO:0000256" key="1">
    <source>
        <dbReference type="ARBA" id="ARBA00004141"/>
    </source>
</evidence>
<dbReference type="PROSITE" id="PS00379">
    <property type="entry name" value="CDP_ALCOHOL_P_TRANSF"/>
    <property type="match status" value="1"/>
</dbReference>
<feature type="transmembrane region" description="Helical" evidence="14">
    <location>
        <begin position="152"/>
        <end position="170"/>
    </location>
</feature>
<dbReference type="PANTHER" id="PTHR14269:SF62">
    <property type="entry name" value="CDP-DIACYLGLYCEROL--GLYCEROL-3-PHOSPHATE 3-PHOSPHATIDYLTRANSFERASE 1, CHLOROPLASTIC"/>
    <property type="match status" value="1"/>
</dbReference>
<keyword evidence="16" id="KW-1185">Reference proteome</keyword>
<evidence type="ECO:0000256" key="4">
    <source>
        <dbReference type="ARBA" id="ARBA00022516"/>
    </source>
</evidence>
<evidence type="ECO:0000256" key="7">
    <source>
        <dbReference type="ARBA" id="ARBA00022989"/>
    </source>
</evidence>
<keyword evidence="10" id="KW-0594">Phospholipid biosynthesis</keyword>
<dbReference type="InterPro" id="IPR050324">
    <property type="entry name" value="CDP-alcohol_PTase-I"/>
</dbReference>
<evidence type="ECO:0000256" key="6">
    <source>
        <dbReference type="ARBA" id="ARBA00022692"/>
    </source>
</evidence>
<organism evidence="15 16">
    <name type="scientific">Neoroseomonas terrae</name>
    <dbReference type="NCBI Taxonomy" id="424799"/>
    <lineage>
        <taxon>Bacteria</taxon>
        <taxon>Pseudomonadati</taxon>
        <taxon>Pseudomonadota</taxon>
        <taxon>Alphaproteobacteria</taxon>
        <taxon>Acetobacterales</taxon>
        <taxon>Acetobacteraceae</taxon>
        <taxon>Neoroseomonas</taxon>
    </lineage>
</organism>
<comment type="similarity">
    <text evidence="3 12">Belongs to the CDP-alcohol phosphatidyltransferase class-I family.</text>
</comment>
<name>A0ABS5EHU1_9PROT</name>
<dbReference type="Proteomes" id="UP000698752">
    <property type="component" value="Unassembled WGS sequence"/>
</dbReference>
<dbReference type="EMBL" id="JAAEDI010000013">
    <property type="protein sequence ID" value="MBR0650598.1"/>
    <property type="molecule type" value="Genomic_DNA"/>
</dbReference>
<evidence type="ECO:0000256" key="14">
    <source>
        <dbReference type="SAM" id="Phobius"/>
    </source>
</evidence>
<dbReference type="InterPro" id="IPR043130">
    <property type="entry name" value="CDP-OH_PTrfase_TM_dom"/>
</dbReference>
<comment type="pathway">
    <text evidence="2">Lipid metabolism.</text>
</comment>
<evidence type="ECO:0000313" key="16">
    <source>
        <dbReference type="Proteomes" id="UP000698752"/>
    </source>
</evidence>
<evidence type="ECO:0000256" key="9">
    <source>
        <dbReference type="ARBA" id="ARBA00023136"/>
    </source>
</evidence>
<dbReference type="InterPro" id="IPR000462">
    <property type="entry name" value="CDP-OH_P_trans"/>
</dbReference>
<keyword evidence="9 14" id="KW-0472">Membrane</keyword>
<keyword evidence="5 12" id="KW-0808">Transferase</keyword>
<evidence type="ECO:0000256" key="11">
    <source>
        <dbReference type="ARBA" id="ARBA00023264"/>
    </source>
</evidence>
<accession>A0ABS5EHU1</accession>
<proteinExistence type="inferred from homology"/>
<evidence type="ECO:0000256" key="2">
    <source>
        <dbReference type="ARBA" id="ARBA00005189"/>
    </source>
</evidence>
<evidence type="ECO:0000256" key="10">
    <source>
        <dbReference type="ARBA" id="ARBA00023209"/>
    </source>
</evidence>
<dbReference type="InterPro" id="IPR048254">
    <property type="entry name" value="CDP_ALCOHOL_P_TRANSF_CS"/>
</dbReference>
<dbReference type="PANTHER" id="PTHR14269">
    <property type="entry name" value="CDP-DIACYLGLYCEROL--GLYCEROL-3-PHOSPHATE 3-PHOSPHATIDYLTRANSFERASE-RELATED"/>
    <property type="match status" value="1"/>
</dbReference>
<feature type="transmembrane region" description="Helical" evidence="14">
    <location>
        <begin position="273"/>
        <end position="291"/>
    </location>
</feature>
<gene>
    <name evidence="15" type="ORF">GXW78_13060</name>
</gene>